<protein>
    <submittedName>
        <fullName evidence="1">Uncharacterized protein</fullName>
    </submittedName>
</protein>
<dbReference type="Proteomes" id="UP000692954">
    <property type="component" value="Unassembled WGS sequence"/>
</dbReference>
<sequence>MKSSQNSLFILEEQHIYEIQNQSLQSFRSLNRKPVYVIQFKINQQSDQVAGRKQSSKTRNKKIQAQNIKLLEKKSLKKYKSREEIQSLELCIKNSYRKSKKNF</sequence>
<name>A0A8S1PV13_9CILI</name>
<organism evidence="1 2">
    <name type="scientific">Paramecium sonneborni</name>
    <dbReference type="NCBI Taxonomy" id="65129"/>
    <lineage>
        <taxon>Eukaryota</taxon>
        <taxon>Sar</taxon>
        <taxon>Alveolata</taxon>
        <taxon>Ciliophora</taxon>
        <taxon>Intramacronucleata</taxon>
        <taxon>Oligohymenophorea</taxon>
        <taxon>Peniculida</taxon>
        <taxon>Parameciidae</taxon>
        <taxon>Paramecium</taxon>
    </lineage>
</organism>
<accession>A0A8S1PV13</accession>
<dbReference type="AlphaFoldDB" id="A0A8S1PV13"/>
<evidence type="ECO:0000313" key="2">
    <source>
        <dbReference type="Proteomes" id="UP000692954"/>
    </source>
</evidence>
<evidence type="ECO:0000313" key="1">
    <source>
        <dbReference type="EMBL" id="CAD8106881.1"/>
    </source>
</evidence>
<dbReference type="EMBL" id="CAJJDN010000088">
    <property type="protein sequence ID" value="CAD8106881.1"/>
    <property type="molecule type" value="Genomic_DNA"/>
</dbReference>
<keyword evidence="2" id="KW-1185">Reference proteome</keyword>
<proteinExistence type="predicted"/>
<reference evidence="1" key="1">
    <citation type="submission" date="2021-01" db="EMBL/GenBank/DDBJ databases">
        <authorList>
            <consortium name="Genoscope - CEA"/>
            <person name="William W."/>
        </authorList>
    </citation>
    <scope>NUCLEOTIDE SEQUENCE</scope>
</reference>
<gene>
    <name evidence="1" type="ORF">PSON_ATCC_30995.1.T0880001</name>
</gene>
<comment type="caution">
    <text evidence="1">The sequence shown here is derived from an EMBL/GenBank/DDBJ whole genome shotgun (WGS) entry which is preliminary data.</text>
</comment>